<dbReference type="InterPro" id="IPR001126">
    <property type="entry name" value="UmuC"/>
</dbReference>
<dbReference type="GO" id="GO:0005829">
    <property type="term" value="C:cytosol"/>
    <property type="evidence" value="ECO:0007669"/>
    <property type="project" value="TreeGrafter"/>
</dbReference>
<keyword evidence="6" id="KW-0742">SOS response</keyword>
<evidence type="ECO:0000313" key="9">
    <source>
        <dbReference type="Proteomes" id="UP000183986"/>
    </source>
</evidence>
<proteinExistence type="inferred from homology"/>
<accession>A0A1M2UYC9</accession>
<name>A0A1M2UYC9_MARNT</name>
<dbReference type="SUPFAM" id="SSF100879">
    <property type="entry name" value="Lesion bypass DNA polymerase (Y-family), little finger domain"/>
    <property type="match status" value="1"/>
</dbReference>
<keyword evidence="4" id="KW-0741">SOS mutagenesis</keyword>
<comment type="caution">
    <text evidence="8">The sequence shown here is derived from an EMBL/GenBank/DDBJ whole genome shotgun (WGS) entry which is preliminary data.</text>
</comment>
<dbReference type="SUPFAM" id="SSF56672">
    <property type="entry name" value="DNA/RNA polymerases"/>
    <property type="match status" value="1"/>
</dbReference>
<protein>
    <submittedName>
        <fullName evidence="8">DNA polymerase V subunit UmuC</fullName>
    </submittedName>
</protein>
<evidence type="ECO:0000259" key="7">
    <source>
        <dbReference type="PROSITE" id="PS50173"/>
    </source>
</evidence>
<dbReference type="PANTHER" id="PTHR11076:SF34">
    <property type="entry name" value="PROTEIN UMUC"/>
    <property type="match status" value="1"/>
</dbReference>
<sequence>MRSVGRGRALFALVDCNNFYASCEKLFRPDLRNTPVVVLSNNDGCVVARSKEAKALGIKMGVPVHHIKTEINRYGIQVFSSNYTLYGDMSRRVMTTLEALAPRVDVYSIDEAFLDLTGIDRVVSFEDFGREVRNTVYQNVGLPVCVGIAPTRTLAKLANFAAKKYPATGGVVDLTDPARQRRLMARVPVEEVWGVGRKLSARLQAMGIVTALQLADTHLATLRKQFSVVLERTARELNGVPCVPWEDVPAPKKQIMCSRSFGQPLQKLSDLEEAVAHFATRATEKLRGGQQYAGELMVFIRTNPFKTTAPQYSRSASVKLIRPTQDSRVIVQQALNLLRPMYREGFDYAKAGVMLCELVEEAGVQEDLFQAAAEQAPDNRRSERLMAVMDAINRKSRATVYMAREAGPAAYAMRRGHLSPAYTTRWDDLPEVR</sequence>
<evidence type="ECO:0000256" key="3">
    <source>
        <dbReference type="ARBA" id="ARBA00023125"/>
    </source>
</evidence>
<evidence type="ECO:0000256" key="4">
    <source>
        <dbReference type="ARBA" id="ARBA00023199"/>
    </source>
</evidence>
<dbReference type="InterPro" id="IPR024728">
    <property type="entry name" value="PolY_HhH_motif"/>
</dbReference>
<evidence type="ECO:0000313" key="8">
    <source>
        <dbReference type="EMBL" id="OJT00332.1"/>
    </source>
</evidence>
<keyword evidence="2" id="KW-0227">DNA damage</keyword>
<keyword evidence="3" id="KW-0238">DNA-binding</keyword>
<dbReference type="InterPro" id="IPR050116">
    <property type="entry name" value="DNA_polymerase-Y"/>
</dbReference>
<keyword evidence="9" id="KW-1185">Reference proteome</keyword>
<dbReference type="Gene3D" id="3.40.1170.60">
    <property type="match status" value="1"/>
</dbReference>
<keyword evidence="5" id="KW-0234">DNA repair</keyword>
<organism evidence="8 9">
    <name type="scientific">Marinobacter nauticus</name>
    <name type="common">Marinobacter hydrocarbonoclasticus</name>
    <name type="synonym">Marinobacter aquaeolei</name>
    <dbReference type="NCBI Taxonomy" id="2743"/>
    <lineage>
        <taxon>Bacteria</taxon>
        <taxon>Pseudomonadati</taxon>
        <taxon>Pseudomonadota</taxon>
        <taxon>Gammaproteobacteria</taxon>
        <taxon>Pseudomonadales</taxon>
        <taxon>Marinobacteraceae</taxon>
        <taxon>Marinobacter</taxon>
    </lineage>
</organism>
<comment type="similarity">
    <text evidence="1">Belongs to the DNA polymerase type-Y family.</text>
</comment>
<gene>
    <name evidence="8" type="ORF">BEE62_09735</name>
</gene>
<dbReference type="NCBIfam" id="NF002955">
    <property type="entry name" value="PRK03609.1"/>
    <property type="match status" value="1"/>
</dbReference>
<dbReference type="CDD" id="cd01700">
    <property type="entry name" value="PolY_Pol_V_umuC"/>
    <property type="match status" value="1"/>
</dbReference>
<dbReference type="GO" id="GO:0003887">
    <property type="term" value="F:DNA-directed DNA polymerase activity"/>
    <property type="evidence" value="ECO:0007669"/>
    <property type="project" value="TreeGrafter"/>
</dbReference>
<evidence type="ECO:0000256" key="2">
    <source>
        <dbReference type="ARBA" id="ARBA00022763"/>
    </source>
</evidence>
<reference evidence="8" key="1">
    <citation type="submission" date="2016-11" db="EMBL/GenBank/DDBJ databases">
        <title>Draft Genome Sequence of Marinobacter hydrocarbonoclasticus strain STW2, a polyaromatic aromatic hydrocarbon degrading and denitrifying bacterium from rhizosphere of Seagrass Enhalus acodoides.</title>
        <authorList>
            <person name="Ling J."/>
            <person name="Dong J."/>
        </authorList>
    </citation>
    <scope>NUCLEOTIDE SEQUENCE [LARGE SCALE GENOMIC DNA]</scope>
    <source>
        <strain evidence="8">STW2</strain>
    </source>
</reference>
<dbReference type="InterPro" id="IPR017961">
    <property type="entry name" value="DNA_pol_Y-fam_little_finger"/>
</dbReference>
<dbReference type="Pfam" id="PF13438">
    <property type="entry name" value="DUF4113"/>
    <property type="match status" value="1"/>
</dbReference>
<dbReference type="InterPro" id="IPR025188">
    <property type="entry name" value="DUF4113"/>
</dbReference>
<dbReference type="PANTHER" id="PTHR11076">
    <property type="entry name" value="DNA REPAIR POLYMERASE UMUC / TRANSFERASE FAMILY MEMBER"/>
    <property type="match status" value="1"/>
</dbReference>
<dbReference type="PROSITE" id="PS50173">
    <property type="entry name" value="UMUC"/>
    <property type="match status" value="1"/>
</dbReference>
<dbReference type="GO" id="GO:0042276">
    <property type="term" value="P:error-prone translesion synthesis"/>
    <property type="evidence" value="ECO:0007669"/>
    <property type="project" value="TreeGrafter"/>
</dbReference>
<dbReference type="Pfam" id="PF11799">
    <property type="entry name" value="IMS_C"/>
    <property type="match status" value="1"/>
</dbReference>
<dbReference type="InterPro" id="IPR043128">
    <property type="entry name" value="Rev_trsase/Diguanyl_cyclase"/>
</dbReference>
<feature type="domain" description="UmuC" evidence="7">
    <location>
        <begin position="11"/>
        <end position="196"/>
    </location>
</feature>
<dbReference type="GO" id="GO:0003684">
    <property type="term" value="F:damaged DNA binding"/>
    <property type="evidence" value="ECO:0007669"/>
    <property type="project" value="InterPro"/>
</dbReference>
<dbReference type="Gene3D" id="1.10.150.20">
    <property type="entry name" value="5' to 3' exonuclease, C-terminal subdomain"/>
    <property type="match status" value="1"/>
</dbReference>
<evidence type="ECO:0000256" key="1">
    <source>
        <dbReference type="ARBA" id="ARBA00010945"/>
    </source>
</evidence>
<dbReference type="EMBL" id="MPKY01000001">
    <property type="protein sequence ID" value="OJT00332.1"/>
    <property type="molecule type" value="Genomic_DNA"/>
</dbReference>
<dbReference type="GO" id="GO:0006281">
    <property type="term" value="P:DNA repair"/>
    <property type="evidence" value="ECO:0007669"/>
    <property type="project" value="UniProtKB-KW"/>
</dbReference>
<evidence type="ECO:0000256" key="6">
    <source>
        <dbReference type="ARBA" id="ARBA00023236"/>
    </source>
</evidence>
<dbReference type="InterPro" id="IPR036775">
    <property type="entry name" value="DNA_pol_Y-fam_lit_finger_sf"/>
</dbReference>
<dbReference type="Gene3D" id="3.30.1490.100">
    <property type="entry name" value="DNA polymerase, Y-family, little finger domain"/>
    <property type="match status" value="1"/>
</dbReference>
<dbReference type="GO" id="GO:0009432">
    <property type="term" value="P:SOS response"/>
    <property type="evidence" value="ECO:0007669"/>
    <property type="project" value="UniProtKB-KW"/>
</dbReference>
<dbReference type="Pfam" id="PF11798">
    <property type="entry name" value="IMS_HHH"/>
    <property type="match status" value="1"/>
</dbReference>
<dbReference type="RefSeq" id="WP_072677224.1">
    <property type="nucleotide sequence ID" value="NZ_MPKY01000001.1"/>
</dbReference>
<dbReference type="AlphaFoldDB" id="A0A1M2UYC9"/>
<evidence type="ECO:0000256" key="5">
    <source>
        <dbReference type="ARBA" id="ARBA00023204"/>
    </source>
</evidence>
<dbReference type="Gene3D" id="3.30.70.270">
    <property type="match status" value="1"/>
</dbReference>
<dbReference type="InterPro" id="IPR043502">
    <property type="entry name" value="DNA/RNA_pol_sf"/>
</dbReference>
<dbReference type="OrthoDB" id="9808813at2"/>
<dbReference type="Pfam" id="PF00817">
    <property type="entry name" value="IMS"/>
    <property type="match status" value="1"/>
</dbReference>
<dbReference type="Proteomes" id="UP000183986">
    <property type="component" value="Unassembled WGS sequence"/>
</dbReference>